<keyword evidence="5" id="KW-0175">Coiled coil</keyword>
<keyword evidence="2 8" id="KW-0396">Initiation factor</keyword>
<dbReference type="PROSITE" id="PS50250">
    <property type="entry name" value="PCI"/>
    <property type="match status" value="1"/>
</dbReference>
<dbReference type="GO" id="GO:0071540">
    <property type="term" value="C:eukaryotic translation initiation factor 3 complex, eIF3e"/>
    <property type="evidence" value="ECO:0007669"/>
    <property type="project" value="TreeGrafter"/>
</dbReference>
<dbReference type="PANTHER" id="PTHR14005">
    <property type="entry name" value="EUKARYOTIC TRANSLATION INITIATION FACTOR 3, THETA SUBUNIT"/>
    <property type="match status" value="1"/>
</dbReference>
<evidence type="ECO:0000256" key="4">
    <source>
        <dbReference type="ARBA" id="ARBA00022917"/>
    </source>
</evidence>
<feature type="domain" description="PCI" evidence="7">
    <location>
        <begin position="271"/>
        <end position="458"/>
    </location>
</feature>
<keyword evidence="9" id="KW-1185">Reference proteome</keyword>
<dbReference type="EMBL" id="BLLF01000888">
    <property type="protein sequence ID" value="GFH15705.1"/>
    <property type="molecule type" value="Genomic_DNA"/>
</dbReference>
<dbReference type="PANTHER" id="PTHR14005:SF0">
    <property type="entry name" value="EUKARYOTIC TRANSLATION INITIATION FACTOR 3 SUBUNIT A"/>
    <property type="match status" value="1"/>
</dbReference>
<dbReference type="AlphaFoldDB" id="A0A699Z2C9"/>
<dbReference type="GO" id="GO:0071541">
    <property type="term" value="C:eukaryotic translation initiation factor 3 complex, eIF3m"/>
    <property type="evidence" value="ECO:0007669"/>
    <property type="project" value="TreeGrafter"/>
</dbReference>
<feature type="region of interest" description="Disordered" evidence="6">
    <location>
        <begin position="534"/>
        <end position="562"/>
    </location>
</feature>
<protein>
    <submittedName>
        <fullName evidence="8">Eukaryotic translation initiation factor 3 subunit 10</fullName>
    </submittedName>
</protein>
<dbReference type="Pfam" id="PF01399">
    <property type="entry name" value="PCI"/>
    <property type="match status" value="1"/>
</dbReference>
<evidence type="ECO:0000256" key="1">
    <source>
        <dbReference type="ARBA" id="ARBA00022490"/>
    </source>
</evidence>
<dbReference type="GO" id="GO:0002188">
    <property type="term" value="P:translation reinitiation"/>
    <property type="evidence" value="ECO:0007669"/>
    <property type="project" value="TreeGrafter"/>
</dbReference>
<accession>A0A699Z2C9</accession>
<reference evidence="8 9" key="1">
    <citation type="submission" date="2020-02" db="EMBL/GenBank/DDBJ databases">
        <title>Draft genome sequence of Haematococcus lacustris strain NIES-144.</title>
        <authorList>
            <person name="Morimoto D."/>
            <person name="Nakagawa S."/>
            <person name="Yoshida T."/>
            <person name="Sawayama S."/>
        </authorList>
    </citation>
    <scope>NUCLEOTIDE SEQUENCE [LARGE SCALE GENOMIC DNA]</scope>
    <source>
        <strain evidence="8 9">NIES-144</strain>
    </source>
</reference>
<keyword evidence="3" id="KW-0694">RNA-binding</keyword>
<dbReference type="GO" id="GO:0003729">
    <property type="term" value="F:mRNA binding"/>
    <property type="evidence" value="ECO:0007669"/>
    <property type="project" value="TreeGrafter"/>
</dbReference>
<evidence type="ECO:0000256" key="6">
    <source>
        <dbReference type="SAM" id="MobiDB-lite"/>
    </source>
</evidence>
<dbReference type="GO" id="GO:0001732">
    <property type="term" value="P:formation of cytoplasmic translation initiation complex"/>
    <property type="evidence" value="ECO:0007669"/>
    <property type="project" value="TreeGrafter"/>
</dbReference>
<evidence type="ECO:0000313" key="9">
    <source>
        <dbReference type="Proteomes" id="UP000485058"/>
    </source>
</evidence>
<feature type="compositionally biased region" description="Basic and acidic residues" evidence="6">
    <location>
        <begin position="793"/>
        <end position="808"/>
    </location>
</feature>
<keyword evidence="4" id="KW-0648">Protein biosynthesis</keyword>
<proteinExistence type="predicted"/>
<organism evidence="8 9">
    <name type="scientific">Haematococcus lacustris</name>
    <name type="common">Green alga</name>
    <name type="synonym">Haematococcus pluvialis</name>
    <dbReference type="NCBI Taxonomy" id="44745"/>
    <lineage>
        <taxon>Eukaryota</taxon>
        <taxon>Viridiplantae</taxon>
        <taxon>Chlorophyta</taxon>
        <taxon>core chlorophytes</taxon>
        <taxon>Chlorophyceae</taxon>
        <taxon>CS clade</taxon>
        <taxon>Chlamydomonadales</taxon>
        <taxon>Haematococcaceae</taxon>
        <taxon>Haematococcus</taxon>
    </lineage>
</organism>
<name>A0A699Z2C9_HAELA</name>
<evidence type="ECO:0000256" key="3">
    <source>
        <dbReference type="ARBA" id="ARBA00022884"/>
    </source>
</evidence>
<feature type="region of interest" description="Disordered" evidence="6">
    <location>
        <begin position="793"/>
        <end position="818"/>
    </location>
</feature>
<evidence type="ECO:0000256" key="2">
    <source>
        <dbReference type="ARBA" id="ARBA00022540"/>
    </source>
</evidence>
<dbReference type="GO" id="GO:0043614">
    <property type="term" value="C:multi-eIF complex"/>
    <property type="evidence" value="ECO:0007669"/>
    <property type="project" value="TreeGrafter"/>
</dbReference>
<dbReference type="InterPro" id="IPR000717">
    <property type="entry name" value="PCI_dom"/>
</dbReference>
<gene>
    <name evidence="8" type="ORF">HaLaN_11983</name>
</gene>
<evidence type="ECO:0000313" key="8">
    <source>
        <dbReference type="EMBL" id="GFH15705.1"/>
    </source>
</evidence>
<comment type="caution">
    <text evidence="8">The sequence shown here is derived from an EMBL/GenBank/DDBJ whole genome shotgun (WGS) entry which is preliminary data.</text>
</comment>
<dbReference type="GO" id="GO:0003743">
    <property type="term" value="F:translation initiation factor activity"/>
    <property type="evidence" value="ECO:0007669"/>
    <property type="project" value="UniProtKB-KW"/>
</dbReference>
<dbReference type="Gene3D" id="1.25.40.860">
    <property type="match status" value="2"/>
</dbReference>
<dbReference type="InterPro" id="IPR054711">
    <property type="entry name" value="eIF3a_PCI_TPR-like"/>
</dbReference>
<sequence>MAGRGYGGRGGAGFARPENALKRAEELENVGQKGNALQVLHDIITSKKHRTWSKTYETIMFKHIDLVVDMKKRNYGKEALMQYRNMCQAVNIASLEEVIKYYLKKASDKAEEAQSKAADRTDRELVTPWFRFLWEAYRSVLEILRTNPKLEPVYAMTANKAFHFCLQFKRTAEFRRLCDILRQHLTNSTNRYREAPTAESLQLHMDTRFEQLKSLILLQKKSPKQQSMATYYARLTQIFAVSENHLYNAYAWLKLFNFSRSFNKNMTPADFQAMSSSVLLAMLSILPYDVKQGQALDEMAVDQEKERILRMANILGYQVDANKDYRTVLSRAALLSSVGAVNVLALVPPEIRQIHELLTSEFAPLELCRRMAPLLAKLGETTHSMSASSPVKEVALGQYVNQLKQVFSSLKISTLESLVPFMPLSEVEAVVVDAVKCEYLQMRIDHRQGTLHFGSQQLESEQVCSHLQLLSQRLSKAVAMERAGAVSAAQAAKKAEIVALALENTEALHSLAHARKLMIEKRKEDAENALLEAERESQRLREQQEQDAARLAERRAKEDALRREKDRIEAELQEQEKQELMAMMEARMKSGKVGSKLAAVMKGAEGKELDRDTILREAQAERLKEQQELERKMTKVARQLDHLERARREEEAPVLARLAAEREAEERGLYEESVRQEAVRHRAGWEQDMADRGRILKTLDDKAVFEAQVIARRREEFEEYRRQQLAKQAQRRAQRRAEITSQRIERFLEQCRKEVAVRVADIEAEEAARLKEEKKKQEEERLRKLQEIAEQQRKREAEIEAKTREQNEALRAAPAAGN</sequence>
<feature type="coiled-coil region" evidence="5">
    <location>
        <begin position="615"/>
        <end position="649"/>
    </location>
</feature>
<dbReference type="Pfam" id="PF22591">
    <property type="entry name" value="eIF3a_PCI_TPR-like"/>
    <property type="match status" value="1"/>
</dbReference>
<dbReference type="InterPro" id="IPR027512">
    <property type="entry name" value="EIF3A"/>
</dbReference>
<keyword evidence="1" id="KW-0963">Cytoplasm</keyword>
<evidence type="ECO:0000256" key="5">
    <source>
        <dbReference type="SAM" id="Coils"/>
    </source>
</evidence>
<evidence type="ECO:0000259" key="7">
    <source>
        <dbReference type="PROSITE" id="PS50250"/>
    </source>
</evidence>
<dbReference type="Proteomes" id="UP000485058">
    <property type="component" value="Unassembled WGS sequence"/>
</dbReference>